<evidence type="ECO:0000256" key="5">
    <source>
        <dbReference type="ARBA" id="ARBA00023015"/>
    </source>
</evidence>
<evidence type="ECO:0000256" key="4">
    <source>
        <dbReference type="ARBA" id="ARBA00022763"/>
    </source>
</evidence>
<proteinExistence type="inferred from homology"/>
<evidence type="ECO:0000256" key="9">
    <source>
        <dbReference type="RuleBase" id="RU364013"/>
    </source>
</evidence>
<feature type="compositionally biased region" description="Acidic residues" evidence="10">
    <location>
        <begin position="465"/>
        <end position="498"/>
    </location>
</feature>
<dbReference type="PANTHER" id="PTHR45849:SF1">
    <property type="entry name" value="FACT COMPLEX SUBUNIT SSRP1"/>
    <property type="match status" value="1"/>
</dbReference>
<dbReference type="InterPro" id="IPR035417">
    <property type="entry name" value="SSRP1/POB3_N"/>
</dbReference>
<dbReference type="InterPro" id="IPR048993">
    <property type="entry name" value="SSRP1-like_PH1"/>
</dbReference>
<dbReference type="PRINTS" id="PR00887">
    <property type="entry name" value="SSRCOGNITION"/>
</dbReference>
<dbReference type="GO" id="GO:0031491">
    <property type="term" value="F:nucleosome binding"/>
    <property type="evidence" value="ECO:0007669"/>
    <property type="project" value="TreeGrafter"/>
</dbReference>
<evidence type="ECO:0000256" key="3">
    <source>
        <dbReference type="ARBA" id="ARBA00022705"/>
    </source>
</evidence>
<keyword evidence="6 9" id="KW-0804">Transcription</keyword>
<sequence>MSDASGSLKFGNIRHVGKGGSGILRLTADQLSYHCTDAATNTVSFAGRDIKAAAWHPSGPGRGLLKVCSTNLTGRFVGFNKDDVGKLKAHLQTHYKVTLLEQPVSTSGWSWGDWQFGGEGTDCGQDLQLMIGGKFGFEIPLSDLGQVSSLGKTDLNIELQGAEAAVRGDEVLHEMRLVVPGGSGPPDLTCEQLKDELQRLAGGGVGAGAEAIARIPNLAIVAPRGKHDFEFFQQFAKMHGKTQTYTIKYKNISRLFVLELPNDKQVALVIGLEPPLRQGQQSHSFLVLQMDKQREIVLFNIIAEEKARELNLTCNMEHELVSLLFKSLSGKQLTAPSSEFTSLNGSNCVKCTHKTQPGFLYPFKKSMIFMLKPVVWIRYDEVESVTFVSGVMRRTSYDLAVRTKNGHDVEFTQFDRKTQDHLFEFLRKAGVKINAMKDTKTQIQNSSRRQGEGSVAAAPSGSGALDDEEDDEDYEDGGDDSESASEDDDEDFDEESEEPEKKKGRKK</sequence>
<evidence type="ECO:0000256" key="2">
    <source>
        <dbReference type="ARBA" id="ARBA00022454"/>
    </source>
</evidence>
<dbReference type="Pfam" id="PF03531">
    <property type="entry name" value="SSrecog"/>
    <property type="match status" value="1"/>
</dbReference>
<protein>
    <recommendedName>
        <fullName evidence="9">FACT complex subunit SSRP1</fullName>
    </recommendedName>
</protein>
<gene>
    <name evidence="12" type="ORF">NSCI0253_LOCUS23331</name>
</gene>
<dbReference type="GO" id="GO:0042393">
    <property type="term" value="F:histone binding"/>
    <property type="evidence" value="ECO:0007669"/>
    <property type="project" value="TreeGrafter"/>
</dbReference>
<evidence type="ECO:0000256" key="1">
    <source>
        <dbReference type="ARBA" id="ARBA00010060"/>
    </source>
</evidence>
<dbReference type="PANTHER" id="PTHR45849">
    <property type="entry name" value="FACT COMPLEX SUBUNIT SSRP1"/>
    <property type="match status" value="1"/>
</dbReference>
<dbReference type="GO" id="GO:0006260">
    <property type="term" value="P:DNA replication"/>
    <property type="evidence" value="ECO:0007669"/>
    <property type="project" value="UniProtKB-KW"/>
</dbReference>
<evidence type="ECO:0000256" key="6">
    <source>
        <dbReference type="ARBA" id="ARBA00023163"/>
    </source>
</evidence>
<dbReference type="Pfam" id="PF08512">
    <property type="entry name" value="Rttp106-like_middle"/>
    <property type="match status" value="1"/>
</dbReference>
<dbReference type="GO" id="GO:0003677">
    <property type="term" value="F:DNA binding"/>
    <property type="evidence" value="ECO:0007669"/>
    <property type="project" value="InterPro"/>
</dbReference>
<dbReference type="InterPro" id="IPR013719">
    <property type="entry name" value="RTT106/SPT16-like_middle_dom"/>
</dbReference>
<dbReference type="Gene3D" id="2.30.29.150">
    <property type="match status" value="1"/>
</dbReference>
<dbReference type="GO" id="GO:0035101">
    <property type="term" value="C:FACT complex"/>
    <property type="evidence" value="ECO:0007669"/>
    <property type="project" value="TreeGrafter"/>
</dbReference>
<keyword evidence="2 9" id="KW-0158">Chromosome</keyword>
<keyword evidence="4 9" id="KW-0227">DNA damage</keyword>
<dbReference type="InterPro" id="IPR011993">
    <property type="entry name" value="PH-like_dom_sf"/>
</dbReference>
<dbReference type="Gene3D" id="2.30.29.30">
    <property type="entry name" value="Pleckstrin-homology domain (PH domain)/Phosphotyrosine-binding domain (PTB)"/>
    <property type="match status" value="2"/>
</dbReference>
<evidence type="ECO:0000256" key="7">
    <source>
        <dbReference type="ARBA" id="ARBA00023204"/>
    </source>
</evidence>
<dbReference type="AlphaFoldDB" id="A0A7S1F7T5"/>
<dbReference type="Pfam" id="PF17292">
    <property type="entry name" value="POB3_N"/>
    <property type="match status" value="1"/>
</dbReference>
<evidence type="ECO:0000256" key="10">
    <source>
        <dbReference type="SAM" id="MobiDB-lite"/>
    </source>
</evidence>
<dbReference type="InterPro" id="IPR000969">
    <property type="entry name" value="SSRP1/POB3"/>
</dbReference>
<feature type="region of interest" description="Disordered" evidence="10">
    <location>
        <begin position="440"/>
        <end position="507"/>
    </location>
</feature>
<accession>A0A7S1F7T5</accession>
<dbReference type="SMART" id="SM01287">
    <property type="entry name" value="Rtt106"/>
    <property type="match status" value="1"/>
</dbReference>
<dbReference type="EMBL" id="HBFQ01033178">
    <property type="protein sequence ID" value="CAD8848981.1"/>
    <property type="molecule type" value="Transcribed_RNA"/>
</dbReference>
<dbReference type="Gene3D" id="2.30.29.220">
    <property type="entry name" value="Structure-specific recognition protein (SSRP1)"/>
    <property type="match status" value="1"/>
</dbReference>
<feature type="domain" description="Histone chaperone RTT106/FACT complex subunit SPT16-like middle" evidence="11">
    <location>
        <begin position="346"/>
        <end position="436"/>
    </location>
</feature>
<dbReference type="InterPro" id="IPR038167">
    <property type="entry name" value="SSRP1_sf"/>
</dbReference>
<name>A0A7S1F7T5_NOCSC</name>
<dbReference type="FunFam" id="2.30.29.150:FF:000001">
    <property type="entry name" value="Fact complex subunit ssrp1"/>
    <property type="match status" value="1"/>
</dbReference>
<evidence type="ECO:0000259" key="11">
    <source>
        <dbReference type="SMART" id="SM01287"/>
    </source>
</evidence>
<evidence type="ECO:0000256" key="8">
    <source>
        <dbReference type="ARBA" id="ARBA00023242"/>
    </source>
</evidence>
<keyword evidence="3 9" id="KW-0235">DNA replication</keyword>
<feature type="compositionally biased region" description="Low complexity" evidence="10">
    <location>
        <begin position="452"/>
        <end position="464"/>
    </location>
</feature>
<comment type="similarity">
    <text evidence="1 9">Belongs to the SSRP1 family.</text>
</comment>
<comment type="subcellular location">
    <subcellularLocation>
        <location evidence="9">Nucleus</location>
    </subcellularLocation>
    <subcellularLocation>
        <location evidence="9">Chromosome</location>
    </subcellularLocation>
</comment>
<comment type="function">
    <text evidence="9">Component of the FACT complex, a general chromatin factor that acts to reorganize nucleosomes. The FACT complex is involved in multiple processes that require DNA as a template such as mRNA elongation, DNA replication and DNA repair. During transcription elongation the FACT complex acts as a histone chaperone that both destabilizes and restores nucleosomal structure. It facilitates the passage of RNA polymerase II and transcription by promoting the dissociation of one histone H2A-H2B dimer from the nucleosome, then subsequently promotes the reestablishment of the nucleosome following the passage of RNA polymerase II.</text>
</comment>
<reference evidence="12" key="1">
    <citation type="submission" date="2021-01" db="EMBL/GenBank/DDBJ databases">
        <authorList>
            <person name="Corre E."/>
            <person name="Pelletier E."/>
            <person name="Niang G."/>
            <person name="Scheremetjew M."/>
            <person name="Finn R."/>
            <person name="Kale V."/>
            <person name="Holt S."/>
            <person name="Cochrane G."/>
            <person name="Meng A."/>
            <person name="Brown T."/>
            <person name="Cohen L."/>
        </authorList>
    </citation>
    <scope>NUCLEOTIDE SEQUENCE</scope>
</reference>
<keyword evidence="5 9" id="KW-0805">Transcription regulation</keyword>
<dbReference type="InterPro" id="IPR050454">
    <property type="entry name" value="RTT106/SSRP1_HistChap/FACT"/>
</dbReference>
<organism evidence="12">
    <name type="scientific">Noctiluca scintillans</name>
    <name type="common">Sea sparkle</name>
    <name type="synonym">Red tide dinoflagellate</name>
    <dbReference type="NCBI Taxonomy" id="2966"/>
    <lineage>
        <taxon>Eukaryota</taxon>
        <taxon>Sar</taxon>
        <taxon>Alveolata</taxon>
        <taxon>Dinophyceae</taxon>
        <taxon>Noctilucales</taxon>
        <taxon>Noctilucaceae</taxon>
        <taxon>Noctiluca</taxon>
    </lineage>
</organism>
<dbReference type="Pfam" id="PF21103">
    <property type="entry name" value="PH1_SSRP1-like"/>
    <property type="match status" value="1"/>
</dbReference>
<evidence type="ECO:0000313" key="12">
    <source>
        <dbReference type="EMBL" id="CAD8848981.1"/>
    </source>
</evidence>
<keyword evidence="8 9" id="KW-0539">Nucleus</keyword>
<dbReference type="GO" id="GO:0006281">
    <property type="term" value="P:DNA repair"/>
    <property type="evidence" value="ECO:0007669"/>
    <property type="project" value="UniProtKB-KW"/>
</dbReference>
<keyword evidence="7 9" id="KW-0234">DNA repair</keyword>
<dbReference type="InterPro" id="IPR024954">
    <property type="entry name" value="SSRP1_DD"/>
</dbReference>
<dbReference type="SUPFAM" id="SSF50729">
    <property type="entry name" value="PH domain-like"/>
    <property type="match status" value="1"/>
</dbReference>